<dbReference type="PANTHER" id="PTHR43381:SF4">
    <property type="entry name" value="EUKARYOTIC TRANSLATION INITIATION FACTOR 5B"/>
    <property type="match status" value="1"/>
</dbReference>
<dbReference type="InterPro" id="IPR015760">
    <property type="entry name" value="TIF_IF2"/>
</dbReference>
<evidence type="ECO:0000256" key="1">
    <source>
        <dbReference type="ARBA" id="ARBA00022741"/>
    </source>
</evidence>
<sequence length="670" mass="76730">MMKSKESKTTLAGDYMLDKDALSSITNSLENSNILNAKETESVLDGFTEDIYENRKNSIDSSSIITLNAEHTNQEEHVFNFNESDLDNQFLKMSFENDREVKYGIPATVLAKKKPEVWLTEEKKYIINYLGANAFTKFIKSNEKVLERSITLQSESRSLEIEILYNAYRQFVLKKLEAKQKSKYVSDQIQSSWVNCVGMKDLEIKNSYNSSSKKNSANKENTLQKSKSSFIESGMLKSKQKMKRVDNKMQASWIQSNTNKDSEIKNYLDNQSKKSLFYYKSKKSNAKSISVDVDKEATERKQDSTLDDDNPSTKNSDNQSDSEDSGDDSEKDKQAAERKKESSKRRKMRISTYFPSDALRKKIDVVNKDSKLDIKASVVDIMYGLEQQTLESLRLLRDKKTPFIVALNKIDRIYGWESTADNGFRLPYNDQKPSVQHGFNDSLKSTIFAFAEQGLNSKRYYENKNFAKNVFLKPTSAVTGEGLPDLLAMQSSSDFVIRESHRRNYQEGRGFSSKEGNQTCKQFDTRNLQLAIHHTKKDRGLAPCLRFLKAQQLYGEEKFQNGITDIHMQDDQEKELYDLSGHRGRFFAHSDTPEVQEISLFSMERKDLPILCSSVWTLAESSYLYKDTTPNGKVQYDTISIDYSSGNNDKLTSNDSKGSTRQGEESQTRV</sequence>
<dbReference type="InterPro" id="IPR000795">
    <property type="entry name" value="T_Tr_GTP-bd_dom"/>
</dbReference>
<feature type="region of interest" description="Disordered" evidence="3">
    <location>
        <begin position="645"/>
        <end position="670"/>
    </location>
</feature>
<dbReference type="EMBL" id="MBFR01000477">
    <property type="protein sequence ID" value="PVU87577.1"/>
    <property type="molecule type" value="Genomic_DNA"/>
</dbReference>
<feature type="compositionally biased region" description="Basic and acidic residues" evidence="3">
    <location>
        <begin position="328"/>
        <end position="340"/>
    </location>
</feature>
<feature type="compositionally biased region" description="Low complexity" evidence="3">
    <location>
        <begin position="208"/>
        <end position="221"/>
    </location>
</feature>
<dbReference type="GO" id="GO:0003924">
    <property type="term" value="F:GTPase activity"/>
    <property type="evidence" value="ECO:0007669"/>
    <property type="project" value="InterPro"/>
</dbReference>
<keyword evidence="1" id="KW-0547">Nucleotide-binding</keyword>
<feature type="region of interest" description="Disordered" evidence="3">
    <location>
        <begin position="288"/>
        <end position="349"/>
    </location>
</feature>
<dbReference type="PANTHER" id="PTHR43381">
    <property type="entry name" value="TRANSLATION INITIATION FACTOR IF-2-RELATED"/>
    <property type="match status" value="1"/>
</dbReference>
<reference evidence="5 6" key="1">
    <citation type="journal article" date="2018" name="MBio">
        <title>Comparative Genomics Reveals the Core Gene Toolbox for the Fungus-Insect Symbiosis.</title>
        <authorList>
            <person name="Wang Y."/>
            <person name="Stata M."/>
            <person name="Wang W."/>
            <person name="Stajich J.E."/>
            <person name="White M.M."/>
            <person name="Moncalvo J.M."/>
        </authorList>
    </citation>
    <scope>NUCLEOTIDE SEQUENCE [LARGE SCALE GENOMIC DNA]</scope>
    <source>
        <strain evidence="5 6">SWE-8-4</strain>
    </source>
</reference>
<organism evidence="5 6">
    <name type="scientific">Smittium simulii</name>
    <dbReference type="NCBI Taxonomy" id="133385"/>
    <lineage>
        <taxon>Eukaryota</taxon>
        <taxon>Fungi</taxon>
        <taxon>Fungi incertae sedis</taxon>
        <taxon>Zoopagomycota</taxon>
        <taxon>Kickxellomycotina</taxon>
        <taxon>Harpellomycetes</taxon>
        <taxon>Harpellales</taxon>
        <taxon>Legeriomycetaceae</taxon>
        <taxon>Smittium</taxon>
    </lineage>
</organism>
<feature type="compositionally biased region" description="Polar residues" evidence="3">
    <location>
        <begin position="645"/>
        <end position="661"/>
    </location>
</feature>
<comment type="caution">
    <text evidence="5">The sequence shown here is derived from an EMBL/GenBank/DDBJ whole genome shotgun (WGS) entry which is preliminary data.</text>
</comment>
<evidence type="ECO:0000313" key="6">
    <source>
        <dbReference type="Proteomes" id="UP000245383"/>
    </source>
</evidence>
<dbReference type="Pfam" id="PF00009">
    <property type="entry name" value="GTP_EFTU"/>
    <property type="match status" value="1"/>
</dbReference>
<feature type="region of interest" description="Disordered" evidence="3">
    <location>
        <begin position="208"/>
        <end position="247"/>
    </location>
</feature>
<dbReference type="GO" id="GO:0003743">
    <property type="term" value="F:translation initiation factor activity"/>
    <property type="evidence" value="ECO:0007669"/>
    <property type="project" value="TreeGrafter"/>
</dbReference>
<evidence type="ECO:0000259" key="4">
    <source>
        <dbReference type="Pfam" id="PF00009"/>
    </source>
</evidence>
<feature type="compositionally biased region" description="Basic and acidic residues" evidence="3">
    <location>
        <begin position="292"/>
        <end position="304"/>
    </location>
</feature>
<keyword evidence="6" id="KW-1185">Reference proteome</keyword>
<gene>
    <name evidence="5" type="ORF">BB561_006273</name>
</gene>
<dbReference type="OrthoDB" id="4928at2759"/>
<dbReference type="GO" id="GO:0005739">
    <property type="term" value="C:mitochondrion"/>
    <property type="evidence" value="ECO:0007669"/>
    <property type="project" value="TreeGrafter"/>
</dbReference>
<dbReference type="SUPFAM" id="SSF52540">
    <property type="entry name" value="P-loop containing nucleoside triphosphate hydrolases"/>
    <property type="match status" value="1"/>
</dbReference>
<evidence type="ECO:0000256" key="3">
    <source>
        <dbReference type="SAM" id="MobiDB-lite"/>
    </source>
</evidence>
<proteinExistence type="predicted"/>
<name>A0A2T9Y5J1_9FUNG</name>
<accession>A0A2T9Y5J1</accession>
<feature type="domain" description="Tr-type G" evidence="4">
    <location>
        <begin position="370"/>
        <end position="489"/>
    </location>
</feature>
<protein>
    <recommendedName>
        <fullName evidence="4">Tr-type G domain-containing protein</fullName>
    </recommendedName>
</protein>
<dbReference type="GO" id="GO:0005525">
    <property type="term" value="F:GTP binding"/>
    <property type="evidence" value="ECO:0007669"/>
    <property type="project" value="UniProtKB-KW"/>
</dbReference>
<dbReference type="Gene3D" id="3.40.50.300">
    <property type="entry name" value="P-loop containing nucleotide triphosphate hydrolases"/>
    <property type="match status" value="1"/>
</dbReference>
<evidence type="ECO:0000256" key="2">
    <source>
        <dbReference type="ARBA" id="ARBA00023134"/>
    </source>
</evidence>
<evidence type="ECO:0000313" key="5">
    <source>
        <dbReference type="EMBL" id="PVU87577.1"/>
    </source>
</evidence>
<dbReference type="InterPro" id="IPR027417">
    <property type="entry name" value="P-loop_NTPase"/>
</dbReference>
<dbReference type="Proteomes" id="UP000245383">
    <property type="component" value="Unassembled WGS sequence"/>
</dbReference>
<dbReference type="STRING" id="133385.A0A2T9Y5J1"/>
<dbReference type="AlphaFoldDB" id="A0A2T9Y5J1"/>
<keyword evidence="2" id="KW-0342">GTP-binding</keyword>